<dbReference type="SUPFAM" id="SSF46934">
    <property type="entry name" value="UBA-like"/>
    <property type="match status" value="1"/>
</dbReference>
<evidence type="ECO:0000256" key="8">
    <source>
        <dbReference type="RuleBase" id="RU364117"/>
    </source>
</evidence>
<reference evidence="13" key="1">
    <citation type="submission" date="2023-03" db="EMBL/GenBank/DDBJ databases">
        <authorList>
            <person name="Julca I."/>
        </authorList>
    </citation>
    <scope>NUCLEOTIDE SEQUENCE</scope>
</reference>
<feature type="domain" description="UBA" evidence="10">
    <location>
        <begin position="8"/>
        <end position="45"/>
    </location>
</feature>
<dbReference type="InterPro" id="IPR004589">
    <property type="entry name" value="DNA_helicase_ATP-dep_RecQ"/>
</dbReference>
<dbReference type="InterPro" id="IPR014001">
    <property type="entry name" value="Helicase_ATP-bd"/>
</dbReference>
<keyword evidence="3 8" id="KW-0547">Nucleotide-binding</keyword>
<evidence type="ECO:0000313" key="14">
    <source>
        <dbReference type="Proteomes" id="UP001161247"/>
    </source>
</evidence>
<dbReference type="Gene3D" id="1.10.8.10">
    <property type="entry name" value="DNA helicase RuvA subunit, C-terminal domain"/>
    <property type="match status" value="1"/>
</dbReference>
<evidence type="ECO:0000256" key="7">
    <source>
        <dbReference type="ARBA" id="ARBA00034617"/>
    </source>
</evidence>
<accession>A0AAV1D5R3</accession>
<dbReference type="EMBL" id="OX459121">
    <property type="protein sequence ID" value="CAI9102167.1"/>
    <property type="molecule type" value="Genomic_DNA"/>
</dbReference>
<feature type="domain" description="Helicase C-terminal" evidence="12">
    <location>
        <begin position="539"/>
        <end position="620"/>
    </location>
</feature>
<dbReference type="GO" id="GO:0005524">
    <property type="term" value="F:ATP binding"/>
    <property type="evidence" value="ECO:0007669"/>
    <property type="project" value="UniProtKB-KW"/>
</dbReference>
<protein>
    <recommendedName>
        <fullName evidence="8">ATP-dependent DNA helicase</fullName>
        <ecNumber evidence="8">5.6.2.4</ecNumber>
    </recommendedName>
</protein>
<dbReference type="PANTHER" id="PTHR13710:SF69">
    <property type="entry name" value="ATP-DEPENDENT DNA HELICASE Q-LIKE SIM"/>
    <property type="match status" value="1"/>
</dbReference>
<evidence type="ECO:0000256" key="5">
    <source>
        <dbReference type="ARBA" id="ARBA00022806"/>
    </source>
</evidence>
<dbReference type="SMART" id="SM00487">
    <property type="entry name" value="DEXDc"/>
    <property type="match status" value="1"/>
</dbReference>
<keyword evidence="6 8" id="KW-0067">ATP-binding</keyword>
<dbReference type="Pfam" id="PF16124">
    <property type="entry name" value="RecQ_Zn_bind"/>
    <property type="match status" value="1"/>
</dbReference>
<comment type="catalytic activity">
    <reaction evidence="8">
        <text>ATP + H2O = ADP + phosphate + H(+)</text>
        <dbReference type="Rhea" id="RHEA:13065"/>
        <dbReference type="ChEBI" id="CHEBI:15377"/>
        <dbReference type="ChEBI" id="CHEBI:15378"/>
        <dbReference type="ChEBI" id="CHEBI:30616"/>
        <dbReference type="ChEBI" id="CHEBI:43474"/>
        <dbReference type="ChEBI" id="CHEBI:456216"/>
    </reaction>
</comment>
<evidence type="ECO:0000259" key="12">
    <source>
        <dbReference type="SMART" id="SM00490"/>
    </source>
</evidence>
<evidence type="ECO:0000256" key="3">
    <source>
        <dbReference type="ARBA" id="ARBA00022741"/>
    </source>
</evidence>
<keyword evidence="4 8" id="KW-0378">Hydrolase</keyword>
<dbReference type="Proteomes" id="UP001161247">
    <property type="component" value="Chromosome 4"/>
</dbReference>
<comment type="subcellular location">
    <subcellularLocation>
        <location evidence="8">Nucleus</location>
    </subcellularLocation>
</comment>
<sequence>MKSVTMSTDEVIAELISMGFEFSDVDEAIKSVGPSLDLAVEFILNGSCGKSDGSLSRGAATISSSSKGPLGKRTSSSLRSLPKLRQSSITDLLQSQGKLKRTKKEDRPVLEVPNAGVLFRNEDRPKESLLREESSSLNCLETSYVRPIYKGLDDIGLDWEQKVNSILHKHFGYYSMKPFQKEALAAWLAHKDCLVLAATGSGKSLCFQIPALLTGKVVVVISPLISLMHDQCLKLANHGVSACFLGSGQIDKSVEQKALNGMYEIIYVCPETVLRLIKPLQHLAESRGIALFAVDEVHCVSKWGHDFRPDYRRLSVLRESFRSENLKSLKFDIPLMALTATATIRVRDDILKSLCMSKDTEIIITSFFRPNLRFSVKHSRTSSPSSYERDFHDLIETHTGKKNLVKRHHTNLNSMDDAFNNMSGTGNCRVEPDTVDFDDMTETDDEAEPSLEVGSPIPKEKMLTVEYLEDECDLFQNTDDLDVSCGEFCGQLPLDQPPDPEQPNTHHLESKPEERLKLQLEQLGEGPTIIYVPTRKETLSIAKFLVKFGVKAAAYNAKLPRSHLRQVHKDFQNNVLQVVVATIAFGMGIDKLNVRRIIHYGWPQSLEAYYQEAGRAGRDGKIADCVLFANLSRAPSLLPSKRSEEQTKQAYKMLSDCFRYGMRTASCRAKMLVEYFGEEFMPEKCLLCDFCIKGPPEVQDLKKEAIILMQAIVSNHGQHRSQDVLYGDDVAESCGRQRRFAEKLNFRNLVSKIREQHPEFISSDLLWWRGLARILEDKGFIREGDDKTHVQIKYPEATESGVRFVRSENPSFYVHPEADMVLSMSSCKSYSSFAEWGKGWADPEIRRQRLEGRRPWKKSKKRRGRKHQADMKTVRGRLAVKLSKKR</sequence>
<comment type="similarity">
    <text evidence="1 8">Belongs to the helicase family. RecQ subfamily.</text>
</comment>
<evidence type="ECO:0000256" key="1">
    <source>
        <dbReference type="ARBA" id="ARBA00005446"/>
    </source>
</evidence>
<feature type="compositionally biased region" description="Polar residues" evidence="9">
    <location>
        <begin position="61"/>
        <end position="78"/>
    </location>
</feature>
<organism evidence="13 14">
    <name type="scientific">Oldenlandia corymbosa var. corymbosa</name>
    <dbReference type="NCBI Taxonomy" id="529605"/>
    <lineage>
        <taxon>Eukaryota</taxon>
        <taxon>Viridiplantae</taxon>
        <taxon>Streptophyta</taxon>
        <taxon>Embryophyta</taxon>
        <taxon>Tracheophyta</taxon>
        <taxon>Spermatophyta</taxon>
        <taxon>Magnoliopsida</taxon>
        <taxon>eudicotyledons</taxon>
        <taxon>Gunneridae</taxon>
        <taxon>Pentapetalae</taxon>
        <taxon>asterids</taxon>
        <taxon>lamiids</taxon>
        <taxon>Gentianales</taxon>
        <taxon>Rubiaceae</taxon>
        <taxon>Rubioideae</taxon>
        <taxon>Spermacoceae</taxon>
        <taxon>Hedyotis-Oldenlandia complex</taxon>
        <taxon>Oldenlandia</taxon>
    </lineage>
</organism>
<dbReference type="Gene3D" id="1.10.10.10">
    <property type="entry name" value="Winged helix-like DNA-binding domain superfamily/Winged helix DNA-binding domain"/>
    <property type="match status" value="1"/>
</dbReference>
<dbReference type="SMART" id="SM00490">
    <property type="entry name" value="HELICc"/>
    <property type="match status" value="1"/>
</dbReference>
<dbReference type="GO" id="GO:0043138">
    <property type="term" value="F:3'-5' DNA helicase activity"/>
    <property type="evidence" value="ECO:0007669"/>
    <property type="project" value="UniProtKB-EC"/>
</dbReference>
<evidence type="ECO:0000256" key="9">
    <source>
        <dbReference type="SAM" id="MobiDB-lite"/>
    </source>
</evidence>
<dbReference type="SUPFAM" id="SSF52540">
    <property type="entry name" value="P-loop containing nucleoside triphosphate hydrolases"/>
    <property type="match status" value="1"/>
</dbReference>
<comment type="catalytic activity">
    <reaction evidence="7 8">
        <text>Couples ATP hydrolysis with the unwinding of duplex DNA by translocating in the 3'-5' direction.</text>
        <dbReference type="EC" id="5.6.2.4"/>
    </reaction>
</comment>
<evidence type="ECO:0000259" key="11">
    <source>
        <dbReference type="SMART" id="SM00487"/>
    </source>
</evidence>
<dbReference type="Pfam" id="PF00271">
    <property type="entry name" value="Helicase_C"/>
    <property type="match status" value="1"/>
</dbReference>
<keyword evidence="5 8" id="KW-0347">Helicase</keyword>
<feature type="region of interest" description="Disordered" evidence="9">
    <location>
        <begin position="851"/>
        <end position="886"/>
    </location>
</feature>
<dbReference type="FunFam" id="3.40.50.300:FF:001391">
    <property type="entry name" value="ATP-dependent DNA helicase"/>
    <property type="match status" value="1"/>
</dbReference>
<feature type="compositionally biased region" description="Basic residues" evidence="9">
    <location>
        <begin position="855"/>
        <end position="866"/>
    </location>
</feature>
<evidence type="ECO:0000256" key="4">
    <source>
        <dbReference type="ARBA" id="ARBA00022801"/>
    </source>
</evidence>
<dbReference type="InterPro" id="IPR015940">
    <property type="entry name" value="UBA"/>
</dbReference>
<dbReference type="AlphaFoldDB" id="A0AAV1D5R3"/>
<dbReference type="InterPro" id="IPR011545">
    <property type="entry name" value="DEAD/DEAH_box_helicase_dom"/>
</dbReference>
<keyword evidence="14" id="KW-1185">Reference proteome</keyword>
<name>A0AAV1D5R3_OLDCO</name>
<dbReference type="NCBIfam" id="TIGR00614">
    <property type="entry name" value="recQ_fam"/>
    <property type="match status" value="1"/>
</dbReference>
<gene>
    <name evidence="13" type="ORF">OLC1_LOCUS11571</name>
</gene>
<dbReference type="InterPro" id="IPR032284">
    <property type="entry name" value="RecQ_Zn-bd"/>
</dbReference>
<dbReference type="GO" id="GO:0003676">
    <property type="term" value="F:nucleic acid binding"/>
    <property type="evidence" value="ECO:0007669"/>
    <property type="project" value="InterPro"/>
</dbReference>
<proteinExistence type="inferred from homology"/>
<evidence type="ECO:0000313" key="13">
    <source>
        <dbReference type="EMBL" id="CAI9102167.1"/>
    </source>
</evidence>
<dbReference type="InterPro" id="IPR036388">
    <property type="entry name" value="WH-like_DNA-bd_sf"/>
</dbReference>
<dbReference type="FunFam" id="1.10.10.10:FF:000782">
    <property type="entry name" value="ATP-dependent DNA helicase"/>
    <property type="match status" value="1"/>
</dbReference>
<dbReference type="InterPro" id="IPR001650">
    <property type="entry name" value="Helicase_C-like"/>
</dbReference>
<evidence type="ECO:0000256" key="2">
    <source>
        <dbReference type="ARBA" id="ARBA00008894"/>
    </source>
</evidence>
<dbReference type="GO" id="GO:0005694">
    <property type="term" value="C:chromosome"/>
    <property type="evidence" value="ECO:0007669"/>
    <property type="project" value="TreeGrafter"/>
</dbReference>
<keyword evidence="8" id="KW-0539">Nucleus</keyword>
<dbReference type="CDD" id="cd17920">
    <property type="entry name" value="DEXHc_RecQ"/>
    <property type="match status" value="1"/>
</dbReference>
<feature type="domain" description="Helicase ATP-binding" evidence="11">
    <location>
        <begin position="172"/>
        <end position="377"/>
    </location>
</feature>
<feature type="region of interest" description="Disordered" evidence="9">
    <location>
        <begin position="51"/>
        <end position="78"/>
    </location>
</feature>
<evidence type="ECO:0000256" key="6">
    <source>
        <dbReference type="ARBA" id="ARBA00022840"/>
    </source>
</evidence>
<dbReference type="GO" id="GO:0009378">
    <property type="term" value="F:four-way junction helicase activity"/>
    <property type="evidence" value="ECO:0007669"/>
    <property type="project" value="TreeGrafter"/>
</dbReference>
<dbReference type="InterPro" id="IPR027417">
    <property type="entry name" value="P-loop_NTPase"/>
</dbReference>
<dbReference type="GO" id="GO:0016787">
    <property type="term" value="F:hydrolase activity"/>
    <property type="evidence" value="ECO:0007669"/>
    <property type="project" value="UniProtKB-KW"/>
</dbReference>
<dbReference type="SMART" id="SM00165">
    <property type="entry name" value="UBA"/>
    <property type="match status" value="1"/>
</dbReference>
<dbReference type="EC" id="5.6.2.4" evidence="8"/>
<dbReference type="PANTHER" id="PTHR13710">
    <property type="entry name" value="DNA HELICASE RECQ FAMILY MEMBER"/>
    <property type="match status" value="1"/>
</dbReference>
<dbReference type="GO" id="GO:0005634">
    <property type="term" value="C:nucleus"/>
    <property type="evidence" value="ECO:0007669"/>
    <property type="project" value="UniProtKB-SubCell"/>
</dbReference>
<dbReference type="InterPro" id="IPR009060">
    <property type="entry name" value="UBA-like_sf"/>
</dbReference>
<dbReference type="Pfam" id="PF00270">
    <property type="entry name" value="DEAD"/>
    <property type="match status" value="1"/>
</dbReference>
<evidence type="ECO:0000259" key="10">
    <source>
        <dbReference type="SMART" id="SM00165"/>
    </source>
</evidence>
<dbReference type="FunFam" id="3.40.50.300:FF:001456">
    <property type="entry name" value="ATP-dependent DNA helicase"/>
    <property type="match status" value="1"/>
</dbReference>
<dbReference type="GO" id="GO:0000724">
    <property type="term" value="P:double-strand break repair via homologous recombination"/>
    <property type="evidence" value="ECO:0007669"/>
    <property type="project" value="TreeGrafter"/>
</dbReference>
<dbReference type="Gene3D" id="3.40.50.300">
    <property type="entry name" value="P-loop containing nucleotide triphosphate hydrolases"/>
    <property type="match status" value="2"/>
</dbReference>
<dbReference type="GO" id="GO:0005737">
    <property type="term" value="C:cytoplasm"/>
    <property type="evidence" value="ECO:0007669"/>
    <property type="project" value="TreeGrafter"/>
</dbReference>
<comment type="similarity">
    <text evidence="2">Belongs to the disease resistance NB-LRR family.</text>
</comment>